<accession>A0ABN1IXS6</accession>
<gene>
    <name evidence="2" type="ORF">GCM10008905_16360</name>
</gene>
<dbReference type="InterPro" id="IPR013096">
    <property type="entry name" value="Cupin_2"/>
</dbReference>
<dbReference type="Proteomes" id="UP001500339">
    <property type="component" value="Unassembled WGS sequence"/>
</dbReference>
<reference evidence="2 3" key="1">
    <citation type="journal article" date="2019" name="Int. J. Syst. Evol. Microbiol.">
        <title>The Global Catalogue of Microorganisms (GCM) 10K type strain sequencing project: providing services to taxonomists for standard genome sequencing and annotation.</title>
        <authorList>
            <consortium name="The Broad Institute Genomics Platform"/>
            <consortium name="The Broad Institute Genome Sequencing Center for Infectious Disease"/>
            <person name="Wu L."/>
            <person name="Ma J."/>
        </authorList>
    </citation>
    <scope>NUCLEOTIDE SEQUENCE [LARGE SCALE GENOMIC DNA]</scope>
    <source>
        <strain evidence="2 3">JCM 1405</strain>
    </source>
</reference>
<dbReference type="InterPro" id="IPR014710">
    <property type="entry name" value="RmlC-like_jellyroll"/>
</dbReference>
<organism evidence="2 3">
    <name type="scientific">Clostridium malenominatum</name>
    <dbReference type="NCBI Taxonomy" id="1539"/>
    <lineage>
        <taxon>Bacteria</taxon>
        <taxon>Bacillati</taxon>
        <taxon>Bacillota</taxon>
        <taxon>Clostridia</taxon>
        <taxon>Eubacteriales</taxon>
        <taxon>Clostridiaceae</taxon>
        <taxon>Clostridium</taxon>
    </lineage>
</organism>
<proteinExistence type="predicted"/>
<dbReference type="SUPFAM" id="SSF51182">
    <property type="entry name" value="RmlC-like cupins"/>
    <property type="match status" value="1"/>
</dbReference>
<dbReference type="InterPro" id="IPR011051">
    <property type="entry name" value="RmlC_Cupin_sf"/>
</dbReference>
<evidence type="ECO:0000313" key="3">
    <source>
        <dbReference type="Proteomes" id="UP001500339"/>
    </source>
</evidence>
<evidence type="ECO:0000259" key="1">
    <source>
        <dbReference type="Pfam" id="PF07883"/>
    </source>
</evidence>
<name>A0ABN1IXS6_9CLOT</name>
<protein>
    <submittedName>
        <fullName evidence="2">Cupin domain-containing protein</fullName>
    </submittedName>
</protein>
<sequence length="114" mass="12562">MNKNLIKNIEFSKAFDMESLVEYGEGKVISRTLSQGKASSITVFAFDKNEEISSHASAGDAMVHVLDGEAEITIGEEKFNVKKGEVIVMPSGIPHSLLATERFKMLLIVVFKQD</sequence>
<keyword evidence="3" id="KW-1185">Reference proteome</keyword>
<comment type="caution">
    <text evidence="2">The sequence shown here is derived from an EMBL/GenBank/DDBJ whole genome shotgun (WGS) entry which is preliminary data.</text>
</comment>
<dbReference type="CDD" id="cd02230">
    <property type="entry name" value="cupin_HP0902-like"/>
    <property type="match status" value="1"/>
</dbReference>
<evidence type="ECO:0000313" key="2">
    <source>
        <dbReference type="EMBL" id="GAA0723574.1"/>
    </source>
</evidence>
<dbReference type="Pfam" id="PF07883">
    <property type="entry name" value="Cupin_2"/>
    <property type="match status" value="1"/>
</dbReference>
<dbReference type="PANTHER" id="PTHR37694:SF1">
    <property type="entry name" value="SLR8022 PROTEIN"/>
    <property type="match status" value="1"/>
</dbReference>
<dbReference type="RefSeq" id="WP_343768684.1">
    <property type="nucleotide sequence ID" value="NZ_BAAACF010000001.1"/>
</dbReference>
<dbReference type="EMBL" id="BAAACF010000001">
    <property type="protein sequence ID" value="GAA0723574.1"/>
    <property type="molecule type" value="Genomic_DNA"/>
</dbReference>
<dbReference type="Gene3D" id="2.60.120.10">
    <property type="entry name" value="Jelly Rolls"/>
    <property type="match status" value="1"/>
</dbReference>
<feature type="domain" description="Cupin type-2" evidence="1">
    <location>
        <begin position="44"/>
        <end position="110"/>
    </location>
</feature>
<dbReference type="PANTHER" id="PTHR37694">
    <property type="entry name" value="SLR8022 PROTEIN"/>
    <property type="match status" value="1"/>
</dbReference>